<name>A0ABN9G8U7_9NEOB</name>
<evidence type="ECO:0000313" key="1">
    <source>
        <dbReference type="EMBL" id="CAI9605063.1"/>
    </source>
</evidence>
<comment type="caution">
    <text evidence="1">The sequence shown here is derived from an EMBL/GenBank/DDBJ whole genome shotgun (WGS) entry which is preliminary data.</text>
</comment>
<evidence type="ECO:0008006" key="3">
    <source>
        <dbReference type="Google" id="ProtNLM"/>
    </source>
</evidence>
<dbReference type="Proteomes" id="UP001162483">
    <property type="component" value="Unassembled WGS sequence"/>
</dbReference>
<dbReference type="EMBL" id="CATNWA010018069">
    <property type="protein sequence ID" value="CAI9605063.1"/>
    <property type="molecule type" value="Genomic_DNA"/>
</dbReference>
<reference evidence="1" key="1">
    <citation type="submission" date="2023-05" db="EMBL/GenBank/DDBJ databases">
        <authorList>
            <person name="Stuckert A."/>
        </authorList>
    </citation>
    <scope>NUCLEOTIDE SEQUENCE</scope>
</reference>
<keyword evidence="2" id="KW-1185">Reference proteome</keyword>
<organism evidence="1 2">
    <name type="scientific">Staurois parvus</name>
    <dbReference type="NCBI Taxonomy" id="386267"/>
    <lineage>
        <taxon>Eukaryota</taxon>
        <taxon>Metazoa</taxon>
        <taxon>Chordata</taxon>
        <taxon>Craniata</taxon>
        <taxon>Vertebrata</taxon>
        <taxon>Euteleostomi</taxon>
        <taxon>Amphibia</taxon>
        <taxon>Batrachia</taxon>
        <taxon>Anura</taxon>
        <taxon>Neobatrachia</taxon>
        <taxon>Ranoidea</taxon>
        <taxon>Ranidae</taxon>
        <taxon>Staurois</taxon>
    </lineage>
</organism>
<accession>A0ABN9G8U7</accession>
<protein>
    <recommendedName>
        <fullName evidence="3">Transposase</fullName>
    </recommendedName>
</protein>
<sequence>MIYLQNFIRKTLFHWTLDIFIYIAKKIKIPAVNTTKTKLYLSQKNGKKFIWVQCCMTAQLSFKV</sequence>
<evidence type="ECO:0000313" key="2">
    <source>
        <dbReference type="Proteomes" id="UP001162483"/>
    </source>
</evidence>
<gene>
    <name evidence="1" type="ORF">SPARVUS_LOCUS13546278</name>
</gene>
<proteinExistence type="predicted"/>